<name>A0A7X2ILA9_9BURK</name>
<dbReference type="RefSeq" id="WP_154372683.1">
    <property type="nucleotide sequence ID" value="NZ_WKJJ01000004.1"/>
</dbReference>
<evidence type="ECO:0000313" key="2">
    <source>
        <dbReference type="EMBL" id="MRV71818.1"/>
    </source>
</evidence>
<keyword evidence="1" id="KW-1133">Transmembrane helix</keyword>
<accession>A0A7X2ILA9</accession>
<reference evidence="2 3" key="1">
    <citation type="submission" date="2019-11" db="EMBL/GenBank/DDBJ databases">
        <title>Novel species isolated from a subtropical stream in China.</title>
        <authorList>
            <person name="Lu H."/>
        </authorList>
    </citation>
    <scope>NUCLEOTIDE SEQUENCE [LARGE SCALE GENOMIC DNA]</scope>
    <source>
        <strain evidence="2 3">FT92W</strain>
    </source>
</reference>
<proteinExistence type="predicted"/>
<organism evidence="2 3">
    <name type="scientific">Pseudoduganella rivuli</name>
    <dbReference type="NCBI Taxonomy" id="2666085"/>
    <lineage>
        <taxon>Bacteria</taxon>
        <taxon>Pseudomonadati</taxon>
        <taxon>Pseudomonadota</taxon>
        <taxon>Betaproteobacteria</taxon>
        <taxon>Burkholderiales</taxon>
        <taxon>Oxalobacteraceae</taxon>
        <taxon>Telluria group</taxon>
        <taxon>Pseudoduganella</taxon>
    </lineage>
</organism>
<dbReference type="Proteomes" id="UP000446768">
    <property type="component" value="Unassembled WGS sequence"/>
</dbReference>
<gene>
    <name evidence="2" type="ORF">GJ700_08755</name>
</gene>
<evidence type="ECO:0000313" key="3">
    <source>
        <dbReference type="Proteomes" id="UP000446768"/>
    </source>
</evidence>
<dbReference type="GO" id="GO:0005886">
    <property type="term" value="C:plasma membrane"/>
    <property type="evidence" value="ECO:0007669"/>
    <property type="project" value="TreeGrafter"/>
</dbReference>
<dbReference type="PANTHER" id="PTHR39594:SF1">
    <property type="entry name" value="PROTEIN YCHQ"/>
    <property type="match status" value="1"/>
</dbReference>
<sequence length="127" mass="13626">MDYHALKVLHMSCAAASGTLFLLRGGFMWRGAAWPRALRAVPHLVDTVLLGSALALAAWSGQSPLTQPWLAAKLSALVAYIVLGSVALKRGRAPAVRRAALLAALATLLYIVLVAVTRQPWPPAYWD</sequence>
<comment type="caution">
    <text evidence="2">The sequence shown here is derived from an EMBL/GenBank/DDBJ whole genome shotgun (WGS) entry which is preliminary data.</text>
</comment>
<dbReference type="PANTHER" id="PTHR39594">
    <property type="entry name" value="PROTEIN YCHQ"/>
    <property type="match status" value="1"/>
</dbReference>
<evidence type="ECO:0000256" key="1">
    <source>
        <dbReference type="SAM" id="Phobius"/>
    </source>
</evidence>
<feature type="transmembrane region" description="Helical" evidence="1">
    <location>
        <begin position="44"/>
        <end position="62"/>
    </location>
</feature>
<keyword evidence="3" id="KW-1185">Reference proteome</keyword>
<dbReference type="AlphaFoldDB" id="A0A7X2ILA9"/>
<feature type="transmembrane region" description="Helical" evidence="1">
    <location>
        <begin position="68"/>
        <end position="88"/>
    </location>
</feature>
<protein>
    <submittedName>
        <fullName evidence="2">Regulator SirB</fullName>
    </submittedName>
</protein>
<dbReference type="EMBL" id="WKJJ01000004">
    <property type="protein sequence ID" value="MRV71818.1"/>
    <property type="molecule type" value="Genomic_DNA"/>
</dbReference>
<dbReference type="Pfam" id="PF04247">
    <property type="entry name" value="SirB"/>
    <property type="match status" value="1"/>
</dbReference>
<dbReference type="InterPro" id="IPR007360">
    <property type="entry name" value="SirB"/>
</dbReference>
<feature type="transmembrane region" description="Helical" evidence="1">
    <location>
        <begin position="6"/>
        <end position="23"/>
    </location>
</feature>
<keyword evidence="1" id="KW-0472">Membrane</keyword>
<dbReference type="PIRSF" id="PIRSF005610">
    <property type="entry name" value="SirB"/>
    <property type="match status" value="1"/>
</dbReference>
<feature type="transmembrane region" description="Helical" evidence="1">
    <location>
        <begin position="100"/>
        <end position="121"/>
    </location>
</feature>
<keyword evidence="1" id="KW-0812">Transmembrane</keyword>